<dbReference type="Pfam" id="PF13559">
    <property type="entry name" value="DUF4129"/>
    <property type="match status" value="1"/>
</dbReference>
<dbReference type="eggNOG" id="ENOG50335SM">
    <property type="taxonomic scope" value="Bacteria"/>
</dbReference>
<protein>
    <recommendedName>
        <fullName evidence="3">Protein-glutamine gamma-glutamyltransferase-like C-terminal domain-containing protein</fullName>
    </recommendedName>
</protein>
<feature type="transmembrane region" description="Helical" evidence="2">
    <location>
        <begin position="211"/>
        <end position="231"/>
    </location>
</feature>
<name>A0A016QVE6_9DEIO</name>
<reference evidence="4 5" key="1">
    <citation type="submission" date="2014-03" db="EMBL/GenBank/DDBJ databases">
        <title>Draft genome sequence of Deinococcus phoenicis 1P10ME.</title>
        <authorList>
            <person name="Stepanov V.G."/>
            <person name="Vaishampayan P."/>
            <person name="Venkateswaran K."/>
            <person name="Fox G.E."/>
        </authorList>
    </citation>
    <scope>NUCLEOTIDE SEQUENCE [LARGE SCALE GENOMIC DNA]</scope>
    <source>
        <strain evidence="4 5">1P10ME</strain>
    </source>
</reference>
<feature type="transmembrane region" description="Helical" evidence="2">
    <location>
        <begin position="74"/>
        <end position="91"/>
    </location>
</feature>
<dbReference type="AlphaFoldDB" id="A0A016QVE6"/>
<keyword evidence="2" id="KW-0812">Transmembrane</keyword>
<feature type="transmembrane region" description="Helical" evidence="2">
    <location>
        <begin position="243"/>
        <end position="266"/>
    </location>
</feature>
<evidence type="ECO:0000313" key="5">
    <source>
        <dbReference type="Proteomes" id="UP000020492"/>
    </source>
</evidence>
<dbReference type="Proteomes" id="UP000020492">
    <property type="component" value="Unassembled WGS sequence"/>
</dbReference>
<feature type="transmembrane region" description="Helical" evidence="2">
    <location>
        <begin position="21"/>
        <end position="37"/>
    </location>
</feature>
<keyword evidence="2" id="KW-0472">Membrane</keyword>
<feature type="compositionally biased region" description="Polar residues" evidence="1">
    <location>
        <begin position="434"/>
        <end position="445"/>
    </location>
</feature>
<organism evidence="4 5">
    <name type="scientific">Deinococcus phoenicis</name>
    <dbReference type="NCBI Taxonomy" id="1476583"/>
    <lineage>
        <taxon>Bacteria</taxon>
        <taxon>Thermotogati</taxon>
        <taxon>Deinococcota</taxon>
        <taxon>Deinococci</taxon>
        <taxon>Deinococcales</taxon>
        <taxon>Deinococcaceae</taxon>
        <taxon>Deinococcus</taxon>
    </lineage>
</organism>
<feature type="compositionally biased region" description="Low complexity" evidence="1">
    <location>
        <begin position="279"/>
        <end position="288"/>
    </location>
</feature>
<accession>A0A016QVE6</accession>
<keyword evidence="5" id="KW-1185">Reference proteome</keyword>
<evidence type="ECO:0000313" key="4">
    <source>
        <dbReference type="EMBL" id="EYB69779.1"/>
    </source>
</evidence>
<feature type="domain" description="Protein-glutamine gamma-glutamyltransferase-like C-terminal" evidence="3">
    <location>
        <begin position="364"/>
        <end position="431"/>
    </location>
</feature>
<evidence type="ECO:0000256" key="2">
    <source>
        <dbReference type="SAM" id="Phobius"/>
    </source>
</evidence>
<feature type="transmembrane region" description="Helical" evidence="2">
    <location>
        <begin position="129"/>
        <end position="152"/>
    </location>
</feature>
<feature type="transmembrane region" description="Helical" evidence="2">
    <location>
        <begin position="97"/>
        <end position="117"/>
    </location>
</feature>
<feature type="region of interest" description="Disordered" evidence="1">
    <location>
        <begin position="275"/>
        <end position="299"/>
    </location>
</feature>
<dbReference type="InterPro" id="IPR025403">
    <property type="entry name" value="TgpA-like_C"/>
</dbReference>
<dbReference type="STRING" id="1476583.DEIPH_ctg002orf0114"/>
<comment type="caution">
    <text evidence="4">The sequence shown here is derived from an EMBL/GenBank/DDBJ whole genome shotgun (WGS) entry which is preliminary data.</text>
</comment>
<evidence type="ECO:0000256" key="1">
    <source>
        <dbReference type="SAM" id="MobiDB-lite"/>
    </source>
</evidence>
<proteinExistence type="predicted"/>
<feature type="region of interest" description="Disordered" evidence="1">
    <location>
        <begin position="418"/>
        <end position="458"/>
    </location>
</feature>
<evidence type="ECO:0000259" key="3">
    <source>
        <dbReference type="Pfam" id="PF13559"/>
    </source>
</evidence>
<feature type="transmembrane region" description="Helical" evidence="2">
    <location>
        <begin position="49"/>
        <end position="67"/>
    </location>
</feature>
<gene>
    <name evidence="4" type="ORF">DEIPH_ctg002orf0114</name>
</gene>
<feature type="region of interest" description="Disordered" evidence="1">
    <location>
        <begin position="160"/>
        <end position="181"/>
    </location>
</feature>
<keyword evidence="2" id="KW-1133">Transmembrane helix</keyword>
<dbReference type="PATRIC" id="fig|1476583.3.peg.141"/>
<sequence length="458" mass="45996">MLLALALSRPEGGARSVRGPLLLLGAGLGLLVLLPGLRGPEGAVAFTQLFGRVMGGAVLVFLAVTALEGGRAAWGAAWLSVLLLLGALWPAQVSSPVLGAGLLALVLTLLGAVGNENRPSLRLGNAGRALLGVGGAALLGAALVGLLAFAAWPAQTPGQRPAAVSATTGQARPSGEQAAHPEVFPERGLPPASAATSPVLGPRTVLPGTDLALLGGLLLVLALLFTVLRGRVARWRAGTRPQWWEIAALAGLLVTALLVVAFIFAAPGGGNGGGGGLAGDAAGDAARTGGTGSQAADQPPTRNAELLRWLSLISFVVLTTLAGLVFWLGLRLGPDTGEGEESDSAHADPAPVPDSAALHRVRLAYRAALASLAGAGLGRGQAETPAEHARRAARELPTLAGPLGTLVTAYAPVRYGGRVSDEDADAAERAAQDITTLTAGISPGQSRPDPADTESETP</sequence>
<dbReference type="EMBL" id="JHAC01000002">
    <property type="protein sequence ID" value="EYB69779.1"/>
    <property type="molecule type" value="Genomic_DNA"/>
</dbReference>
<feature type="transmembrane region" description="Helical" evidence="2">
    <location>
        <begin position="309"/>
        <end position="330"/>
    </location>
</feature>